<dbReference type="SUPFAM" id="SSF53623">
    <property type="entry name" value="MurD-like peptide ligases, catalytic domain"/>
    <property type="match status" value="1"/>
</dbReference>
<evidence type="ECO:0000259" key="11">
    <source>
        <dbReference type="Pfam" id="PF02875"/>
    </source>
</evidence>
<accession>A0A3E3AC78</accession>
<dbReference type="Pfam" id="PF08245">
    <property type="entry name" value="Mur_ligase_M"/>
    <property type="match status" value="1"/>
</dbReference>
<dbReference type="Pfam" id="PF01225">
    <property type="entry name" value="Mur_ligase"/>
    <property type="match status" value="1"/>
</dbReference>
<dbReference type="HAMAP" id="MF_00208">
    <property type="entry name" value="MurE"/>
    <property type="match status" value="1"/>
</dbReference>
<dbReference type="GO" id="GO:0000287">
    <property type="term" value="F:magnesium ion binding"/>
    <property type="evidence" value="ECO:0007669"/>
    <property type="project" value="UniProtKB-UniRule"/>
</dbReference>
<feature type="binding site" evidence="8">
    <location>
        <position position="172"/>
    </location>
    <ligand>
        <name>UDP-N-acetyl-alpha-D-muramoyl-L-alanyl-D-glutamate</name>
        <dbReference type="ChEBI" id="CHEBI:83900"/>
    </ligand>
</feature>
<reference evidence="13 14" key="1">
    <citation type="submission" date="2018-08" db="EMBL/GenBank/DDBJ databases">
        <title>A genome reference for cultivated species of the human gut microbiota.</title>
        <authorList>
            <person name="Zou Y."/>
            <person name="Xue W."/>
            <person name="Luo G."/>
        </authorList>
    </citation>
    <scope>NUCLEOTIDE SEQUENCE [LARGE SCALE GENOMIC DNA]</scope>
    <source>
        <strain evidence="13 14">OM06-4</strain>
    </source>
</reference>
<feature type="domain" description="Mur ligase C-terminal" evidence="11">
    <location>
        <begin position="323"/>
        <end position="450"/>
    </location>
</feature>
<evidence type="ECO:0000256" key="5">
    <source>
        <dbReference type="ARBA" id="ARBA00022984"/>
    </source>
</evidence>
<dbReference type="AlphaFoldDB" id="A0A3E3AC78"/>
<dbReference type="Pfam" id="PF02875">
    <property type="entry name" value="Mur_ligase_C"/>
    <property type="match status" value="1"/>
</dbReference>
<keyword evidence="6 8" id="KW-0131">Cell cycle</keyword>
<feature type="domain" description="Mur ligase N-terminal catalytic" evidence="10">
    <location>
        <begin position="15"/>
        <end position="70"/>
    </location>
</feature>
<dbReference type="InterPro" id="IPR004101">
    <property type="entry name" value="Mur_ligase_C"/>
</dbReference>
<dbReference type="InterPro" id="IPR036615">
    <property type="entry name" value="Mur_ligase_C_dom_sf"/>
</dbReference>
<keyword evidence="8" id="KW-0547">Nucleotide-binding</keyword>
<feature type="domain" description="Mur ligase central" evidence="12">
    <location>
        <begin position="102"/>
        <end position="299"/>
    </location>
</feature>
<evidence type="ECO:0000313" key="13">
    <source>
        <dbReference type="EMBL" id="RGD80189.1"/>
    </source>
</evidence>
<keyword evidence="8 13" id="KW-0436">Ligase</keyword>
<evidence type="ECO:0000259" key="12">
    <source>
        <dbReference type="Pfam" id="PF08245"/>
    </source>
</evidence>
<evidence type="ECO:0000256" key="3">
    <source>
        <dbReference type="ARBA" id="ARBA00022618"/>
    </source>
</evidence>
<feature type="binding site" evidence="8">
    <location>
        <position position="23"/>
    </location>
    <ligand>
        <name>UDP-N-acetyl-alpha-D-muramoyl-L-alanyl-D-glutamate</name>
        <dbReference type="ChEBI" id="CHEBI:83900"/>
    </ligand>
</feature>
<dbReference type="SUPFAM" id="SSF63418">
    <property type="entry name" value="MurE/MurF N-terminal domain"/>
    <property type="match status" value="1"/>
</dbReference>
<sequence length="488" mass="55318">MKRLNELFDTDNDMKIYSIHSDSRYVKPYSIFFCIEGLSVDGHRYVEDAVFQGAKVIVHSKDLNYYHDKIIYFRVENTLVELNRVSNLFYDCPSNKMKIIGVTGSSGKTVVASMIKDAMAKYCSSGYIGTISLEYNGRKEECPYTTPEALYLQRKLFEMNRAGVKVVAMEASSHGLALGRVDGINFNIAVMTNIGAEHLDFHGTKEQYVLAKQKLFEMIKPTGWAILNSDDLNFMTLKNNTQGRILTYGIEIESDIMAKNIQLHLDHSEFDISFKGNTFHVNSPVIAMFNIYNVLALTGVLIAMGCDDKMVIDAVENVKPIEGRMELIQTEQQFAVIIDYCQHISNYEAIFEYVDGVRQGHGRIIAVLGAPGKRNYKLRKELGQLANRYLDHVILTQLDDRGEDVYEICKTIQKEIVDINSVIIESRQIAIEQAIEIACKDDIILILGKGHEKFISLDVGQVDYPGDSQIVKEALERIYYKGEDEDEL</sequence>
<dbReference type="GO" id="GO:0005524">
    <property type="term" value="F:ATP binding"/>
    <property type="evidence" value="ECO:0007669"/>
    <property type="project" value="UniProtKB-UniRule"/>
</dbReference>
<organism evidence="13 14">
    <name type="scientific">Thomasclavelia ramosa</name>
    <dbReference type="NCBI Taxonomy" id="1547"/>
    <lineage>
        <taxon>Bacteria</taxon>
        <taxon>Bacillati</taxon>
        <taxon>Bacillota</taxon>
        <taxon>Erysipelotrichia</taxon>
        <taxon>Erysipelotrichales</taxon>
        <taxon>Coprobacillaceae</taxon>
        <taxon>Thomasclavelia</taxon>
    </lineage>
</organism>
<dbReference type="GeneID" id="64196643"/>
<comment type="similarity">
    <text evidence="2 8">Belongs to the MurCDEF family. MurE subfamily.</text>
</comment>
<dbReference type="Gene3D" id="3.90.190.20">
    <property type="entry name" value="Mur ligase, C-terminal domain"/>
    <property type="match status" value="1"/>
</dbReference>
<dbReference type="InterPro" id="IPR000713">
    <property type="entry name" value="Mur_ligase_N"/>
</dbReference>
<keyword evidence="8" id="KW-0963">Cytoplasm</keyword>
<comment type="cofactor">
    <cofactor evidence="8">
        <name>Mg(2+)</name>
        <dbReference type="ChEBI" id="CHEBI:18420"/>
    </cofactor>
</comment>
<evidence type="ECO:0000256" key="9">
    <source>
        <dbReference type="RuleBase" id="RU004135"/>
    </source>
</evidence>
<dbReference type="EC" id="6.3.2.-" evidence="8"/>
<dbReference type="GO" id="GO:0051301">
    <property type="term" value="P:cell division"/>
    <property type="evidence" value="ECO:0007669"/>
    <property type="project" value="UniProtKB-KW"/>
</dbReference>
<dbReference type="Gene3D" id="3.40.1390.10">
    <property type="entry name" value="MurE/MurF, N-terminal domain"/>
    <property type="match status" value="1"/>
</dbReference>
<keyword evidence="5 8" id="KW-0573">Peptidoglycan synthesis</keyword>
<dbReference type="NCBIfam" id="TIGR01085">
    <property type="entry name" value="murE"/>
    <property type="match status" value="1"/>
</dbReference>
<evidence type="ECO:0000256" key="6">
    <source>
        <dbReference type="ARBA" id="ARBA00023306"/>
    </source>
</evidence>
<dbReference type="InterPro" id="IPR036565">
    <property type="entry name" value="Mur-like_cat_sf"/>
</dbReference>
<name>A0A3E3AC78_9FIRM</name>
<dbReference type="InterPro" id="IPR005761">
    <property type="entry name" value="UDP-N-AcMur-Glu-dNH2Pim_ligase"/>
</dbReference>
<dbReference type="EMBL" id="QUSL01000032">
    <property type="protein sequence ID" value="RGD80189.1"/>
    <property type="molecule type" value="Genomic_DNA"/>
</dbReference>
<dbReference type="Gene3D" id="3.40.1190.10">
    <property type="entry name" value="Mur-like, catalytic domain"/>
    <property type="match status" value="1"/>
</dbReference>
<comment type="caution">
    <text evidence="13">The sequence shown here is derived from an EMBL/GenBank/DDBJ whole genome shotgun (WGS) entry which is preliminary data.</text>
</comment>
<keyword evidence="4 8" id="KW-0133">Cell shape</keyword>
<dbReference type="InterPro" id="IPR035911">
    <property type="entry name" value="MurE/MurF_N"/>
</dbReference>
<dbReference type="InterPro" id="IPR013221">
    <property type="entry name" value="Mur_ligase_cen"/>
</dbReference>
<dbReference type="GO" id="GO:0008360">
    <property type="term" value="P:regulation of cell shape"/>
    <property type="evidence" value="ECO:0007669"/>
    <property type="project" value="UniProtKB-KW"/>
</dbReference>
<feature type="binding site" evidence="8">
    <location>
        <position position="180"/>
    </location>
    <ligand>
        <name>UDP-N-acetyl-alpha-D-muramoyl-L-alanyl-D-glutamate</name>
        <dbReference type="ChEBI" id="CHEBI:83900"/>
    </ligand>
</feature>
<dbReference type="GO" id="GO:0009252">
    <property type="term" value="P:peptidoglycan biosynthetic process"/>
    <property type="evidence" value="ECO:0007669"/>
    <property type="project" value="UniProtKB-UniRule"/>
</dbReference>
<keyword evidence="8" id="KW-0067">ATP-binding</keyword>
<dbReference type="PANTHER" id="PTHR23135">
    <property type="entry name" value="MUR LIGASE FAMILY MEMBER"/>
    <property type="match status" value="1"/>
</dbReference>
<dbReference type="UniPathway" id="UPA00219"/>
<comment type="pathway">
    <text evidence="1 8 9">Cell wall biogenesis; peptidoglycan biosynthesis.</text>
</comment>
<evidence type="ECO:0000256" key="8">
    <source>
        <dbReference type="HAMAP-Rule" id="MF_00208"/>
    </source>
</evidence>
<dbReference type="GO" id="GO:0005737">
    <property type="term" value="C:cytoplasm"/>
    <property type="evidence" value="ECO:0007669"/>
    <property type="project" value="UniProtKB-SubCell"/>
</dbReference>
<keyword evidence="3 8" id="KW-0132">Cell division</keyword>
<protein>
    <recommendedName>
        <fullName evidence="8">UDP-N-acetylmuramyl-tripeptide synthetase</fullName>
        <ecNumber evidence="8">6.3.2.-</ecNumber>
    </recommendedName>
    <alternativeName>
        <fullName evidence="8">UDP-MurNAc-tripeptide synthetase</fullName>
    </alternativeName>
</protein>
<evidence type="ECO:0000313" key="14">
    <source>
        <dbReference type="Proteomes" id="UP000261032"/>
    </source>
</evidence>
<dbReference type="NCBIfam" id="NF001126">
    <property type="entry name" value="PRK00139.1-4"/>
    <property type="match status" value="1"/>
</dbReference>
<dbReference type="RefSeq" id="WP_003534863.1">
    <property type="nucleotide sequence ID" value="NZ_BAABXX010000001.1"/>
</dbReference>
<dbReference type="GO" id="GO:0071555">
    <property type="term" value="P:cell wall organization"/>
    <property type="evidence" value="ECO:0007669"/>
    <property type="project" value="UniProtKB-KW"/>
</dbReference>
<keyword evidence="8" id="KW-0460">Magnesium</keyword>
<evidence type="ECO:0000256" key="4">
    <source>
        <dbReference type="ARBA" id="ARBA00022960"/>
    </source>
</evidence>
<dbReference type="Proteomes" id="UP000261032">
    <property type="component" value="Unassembled WGS sequence"/>
</dbReference>
<evidence type="ECO:0000259" key="10">
    <source>
        <dbReference type="Pfam" id="PF01225"/>
    </source>
</evidence>
<dbReference type="PANTHER" id="PTHR23135:SF4">
    <property type="entry name" value="UDP-N-ACETYLMURAMOYL-L-ALANYL-D-GLUTAMATE--2,6-DIAMINOPIMELATE LIGASE MURE HOMOLOG, CHLOROPLASTIC"/>
    <property type="match status" value="1"/>
</dbReference>
<keyword evidence="7 8" id="KW-0961">Cell wall biogenesis/degradation</keyword>
<comment type="function">
    <text evidence="8">Catalyzes the addition of an amino acid to the nucleotide precursor UDP-N-acetylmuramoyl-L-alanyl-D-glutamate (UMAG) in the biosynthesis of bacterial cell-wall peptidoglycan.</text>
</comment>
<dbReference type="GO" id="GO:0016881">
    <property type="term" value="F:acid-amino acid ligase activity"/>
    <property type="evidence" value="ECO:0007669"/>
    <property type="project" value="UniProtKB-UniRule"/>
</dbReference>
<comment type="caution">
    <text evidence="8">Lacks conserved residue(s) required for the propagation of feature annotation.</text>
</comment>
<comment type="PTM">
    <text evidence="8">Carboxylation is probably crucial for Mg(2+) binding and, consequently, for the gamma-phosphate positioning of ATP.</text>
</comment>
<comment type="subcellular location">
    <subcellularLocation>
        <location evidence="8 9">Cytoplasm</location>
    </subcellularLocation>
</comment>
<feature type="modified residue" description="N6-carboxylysine" evidence="8">
    <location>
        <position position="212"/>
    </location>
</feature>
<evidence type="ECO:0000256" key="1">
    <source>
        <dbReference type="ARBA" id="ARBA00004752"/>
    </source>
</evidence>
<proteinExistence type="inferred from homology"/>
<feature type="binding site" evidence="8">
    <location>
        <begin position="145"/>
        <end position="146"/>
    </location>
    <ligand>
        <name>UDP-N-acetyl-alpha-D-muramoyl-L-alanyl-D-glutamate</name>
        <dbReference type="ChEBI" id="CHEBI:83900"/>
    </ligand>
</feature>
<dbReference type="SUPFAM" id="SSF53244">
    <property type="entry name" value="MurD-like peptide ligases, peptide-binding domain"/>
    <property type="match status" value="1"/>
</dbReference>
<evidence type="ECO:0000256" key="7">
    <source>
        <dbReference type="ARBA" id="ARBA00023316"/>
    </source>
</evidence>
<gene>
    <name evidence="8" type="primary">murE</name>
    <name evidence="13" type="ORF">DXB93_15390</name>
</gene>
<evidence type="ECO:0000256" key="2">
    <source>
        <dbReference type="ARBA" id="ARBA00005898"/>
    </source>
</evidence>